<protein>
    <submittedName>
        <fullName evidence="3">Glycosyltransferase involved in cell wall biosynthesis</fullName>
    </submittedName>
</protein>
<keyword evidence="3" id="KW-0808">Transferase</keyword>
<dbReference type="RefSeq" id="WP_106203545.1">
    <property type="nucleotide sequence ID" value="NZ_PVTD01000001.1"/>
</dbReference>
<evidence type="ECO:0000313" key="3">
    <source>
        <dbReference type="EMBL" id="PRY26826.1"/>
    </source>
</evidence>
<feature type="domain" description="Glycosyl transferase family 1" evidence="1">
    <location>
        <begin position="201"/>
        <end position="353"/>
    </location>
</feature>
<dbReference type="PANTHER" id="PTHR12526">
    <property type="entry name" value="GLYCOSYLTRANSFERASE"/>
    <property type="match status" value="1"/>
</dbReference>
<dbReference type="CDD" id="cd03811">
    <property type="entry name" value="GT4_GT28_WabH-like"/>
    <property type="match status" value="1"/>
</dbReference>
<feature type="domain" description="Glycosyltransferase subfamily 4-like N-terminal" evidence="2">
    <location>
        <begin position="19"/>
        <end position="179"/>
    </location>
</feature>
<dbReference type="Proteomes" id="UP000239480">
    <property type="component" value="Unassembled WGS sequence"/>
</dbReference>
<dbReference type="EMBL" id="PVTD01000001">
    <property type="protein sequence ID" value="PRY26826.1"/>
    <property type="molecule type" value="Genomic_DNA"/>
</dbReference>
<evidence type="ECO:0000313" key="4">
    <source>
        <dbReference type="Proteomes" id="UP000239480"/>
    </source>
</evidence>
<dbReference type="AlphaFoldDB" id="A0A2T0S065"/>
<reference evidence="3 4" key="1">
    <citation type="submission" date="2018-03" db="EMBL/GenBank/DDBJ databases">
        <title>Genomic Encyclopedia of Archaeal and Bacterial Type Strains, Phase II (KMG-II): from individual species to whole genera.</title>
        <authorList>
            <person name="Goeker M."/>
        </authorList>
    </citation>
    <scope>NUCLEOTIDE SEQUENCE [LARGE SCALE GENOMIC DNA]</scope>
    <source>
        <strain evidence="3 4">DSM 29328</strain>
    </source>
</reference>
<sequence length="372" mass="39683">MATTTSPDLLLYVPTLDGGGAERVFVRLANHYAAQGRSIALAVNRPDGPIADLVDDGVRVIPVGADNALRGVPRLVGLLKREQPRAVISGLTTANLAMSMAARYMEASSGSRPRLMVCERNEFTTASRRLSPVRRQVFRSLVRRLYPRADVVSGNASGVAEDLARVTGMAPAAIKVIPNPSPEAEDIAAARTAPPPHPWFAEDVPVALAMGRLVAQKDYPTMLRALARCEVPLRLIILGDGGDRAALEALVRELDLAERVCFAGFQLNRFEYLAHCDLFVMSSLTEGFPNALIEAISFGVPSVSTDCAGGGPSDILAEELPEALVPVGDADAMAQAMARQVSSAADPARIAAIAERYTLDSIADRFMEEALP</sequence>
<comment type="caution">
    <text evidence="3">The sequence shown here is derived from an EMBL/GenBank/DDBJ whole genome shotgun (WGS) entry which is preliminary data.</text>
</comment>
<keyword evidence="4" id="KW-1185">Reference proteome</keyword>
<dbReference type="Pfam" id="PF13579">
    <property type="entry name" value="Glyco_trans_4_4"/>
    <property type="match status" value="1"/>
</dbReference>
<name>A0A2T0S065_9RHOB</name>
<dbReference type="SUPFAM" id="SSF53756">
    <property type="entry name" value="UDP-Glycosyltransferase/glycogen phosphorylase"/>
    <property type="match status" value="1"/>
</dbReference>
<proteinExistence type="predicted"/>
<dbReference type="GO" id="GO:0016757">
    <property type="term" value="F:glycosyltransferase activity"/>
    <property type="evidence" value="ECO:0007669"/>
    <property type="project" value="UniProtKB-ARBA"/>
</dbReference>
<gene>
    <name evidence="3" type="ORF">CLV78_101928</name>
</gene>
<dbReference type="InterPro" id="IPR001296">
    <property type="entry name" value="Glyco_trans_1"/>
</dbReference>
<evidence type="ECO:0000259" key="2">
    <source>
        <dbReference type="Pfam" id="PF13579"/>
    </source>
</evidence>
<dbReference type="PANTHER" id="PTHR12526:SF636">
    <property type="entry name" value="BLL3647 PROTEIN"/>
    <property type="match status" value="1"/>
</dbReference>
<dbReference type="InterPro" id="IPR028098">
    <property type="entry name" value="Glyco_trans_4-like_N"/>
</dbReference>
<evidence type="ECO:0000259" key="1">
    <source>
        <dbReference type="Pfam" id="PF00534"/>
    </source>
</evidence>
<accession>A0A2T0S065</accession>
<dbReference type="OrthoDB" id="9790710at2"/>
<dbReference type="Pfam" id="PF00534">
    <property type="entry name" value="Glycos_transf_1"/>
    <property type="match status" value="1"/>
</dbReference>
<dbReference type="Gene3D" id="3.40.50.2000">
    <property type="entry name" value="Glycogen Phosphorylase B"/>
    <property type="match status" value="2"/>
</dbReference>
<organism evidence="3 4">
    <name type="scientific">Aliiruegeria haliotis</name>
    <dbReference type="NCBI Taxonomy" id="1280846"/>
    <lineage>
        <taxon>Bacteria</taxon>
        <taxon>Pseudomonadati</taxon>
        <taxon>Pseudomonadota</taxon>
        <taxon>Alphaproteobacteria</taxon>
        <taxon>Rhodobacterales</taxon>
        <taxon>Roseobacteraceae</taxon>
        <taxon>Aliiruegeria</taxon>
    </lineage>
</organism>